<feature type="transmembrane region" description="Helical" evidence="2">
    <location>
        <begin position="584"/>
        <end position="602"/>
    </location>
</feature>
<dbReference type="AlphaFoldDB" id="Q0AUY3"/>
<feature type="transmembrane region" description="Helical" evidence="2">
    <location>
        <begin position="12"/>
        <end position="33"/>
    </location>
</feature>
<sequence>MAVRAMITSKYLNTLVLILMSLAVLAASFLTLYPHHPDSAAPAEPEYASKLFNKEQIMEINIEMEPEDFDWIIENATREEYRQADITINGNTYHNVGIRPKGNSSLRMVAQDKNSDRFSFKVKFDAYVEGQACMGLNKLALNNIIMDKTYMKEYLAYEIFDYMGVVTPKYAYANISINSKPWGLYLAVEAMEESFVKRNYGSLEGHLYRPEGAGSDLKWAGEDAANYTGIRKMAAYNVTDSDFKKIITMIEQLNNGSELEKYLDIDSILRYFAVNSFLVNFDSYVGSLKHNYYLYEENGVCTILPWDFNLAFAGHEISSAQKAVNFPIDTPLTVNLSERPLIGKLLEIPEYRELYHKYLQQLTEDYINSGRFEDSVEKLDKMINSSVKNDATAFYSHAEYEKSLPVLVEFARLRAQSIQAQLSGEQAATATGQNENSTPNIDASGIDLSALGGMGGDRGGGARPADGGGAAIPGMVKPEGETSKEPGAPPEGPGVFPRGNRPDPETMMKAFEIMREAEGGQLSTAQIARLQELGLDDNMIDRMRNRPAAMEGRNEWAPPGDRANGPDGPFGGRALSSRITSTEIAYVAVATLSILLGLLFVWKYKRRKYSS</sequence>
<protein>
    <recommendedName>
        <fullName evidence="5">Spore coat protein CotH</fullName>
    </recommendedName>
</protein>
<accession>Q0AUY3</accession>
<dbReference type="Pfam" id="PF08757">
    <property type="entry name" value="CotH"/>
    <property type="match status" value="1"/>
</dbReference>
<evidence type="ECO:0000313" key="4">
    <source>
        <dbReference type="Proteomes" id="UP000001968"/>
    </source>
</evidence>
<keyword evidence="2" id="KW-0472">Membrane</keyword>
<evidence type="ECO:0000313" key="3">
    <source>
        <dbReference type="EMBL" id="ABI69471.1"/>
    </source>
</evidence>
<reference evidence="4" key="1">
    <citation type="journal article" date="2010" name="Environ. Microbiol.">
        <title>The genome of Syntrophomonas wolfei: new insights into syntrophic metabolism and biohydrogen production.</title>
        <authorList>
            <person name="Sieber J.R."/>
            <person name="Sims D.R."/>
            <person name="Han C."/>
            <person name="Kim E."/>
            <person name="Lykidis A."/>
            <person name="Lapidus A.L."/>
            <person name="McDonnald E."/>
            <person name="Rohlin L."/>
            <person name="Culley D.E."/>
            <person name="Gunsalus R."/>
            <person name="McInerney M.J."/>
        </authorList>
    </citation>
    <scope>NUCLEOTIDE SEQUENCE [LARGE SCALE GENOMIC DNA]</scope>
    <source>
        <strain evidence="4">DSM 2245B / Goettingen</strain>
    </source>
</reference>
<evidence type="ECO:0008006" key="5">
    <source>
        <dbReference type="Google" id="ProtNLM"/>
    </source>
</evidence>
<keyword evidence="4" id="KW-1185">Reference proteome</keyword>
<dbReference type="PANTHER" id="PTHR40050">
    <property type="entry name" value="INNER SPORE COAT PROTEIN H"/>
    <property type="match status" value="1"/>
</dbReference>
<dbReference type="eggNOG" id="COG5337">
    <property type="taxonomic scope" value="Bacteria"/>
</dbReference>
<evidence type="ECO:0000256" key="2">
    <source>
        <dbReference type="SAM" id="Phobius"/>
    </source>
</evidence>
<dbReference type="KEGG" id="swo:Swol_2180"/>
<keyword evidence="2" id="KW-0812">Transmembrane</keyword>
<proteinExistence type="predicted"/>
<name>Q0AUY3_SYNWW</name>
<dbReference type="STRING" id="335541.Swol_2180"/>
<feature type="region of interest" description="Disordered" evidence="1">
    <location>
        <begin position="457"/>
        <end position="505"/>
    </location>
</feature>
<dbReference type="HOGENOM" id="CLU_021893_0_0_9"/>
<dbReference type="EMBL" id="CP000448">
    <property type="protein sequence ID" value="ABI69471.1"/>
    <property type="molecule type" value="Genomic_DNA"/>
</dbReference>
<dbReference type="Proteomes" id="UP000001968">
    <property type="component" value="Chromosome"/>
</dbReference>
<dbReference type="PANTHER" id="PTHR40050:SF1">
    <property type="entry name" value="INNER SPORE COAT PROTEIN H"/>
    <property type="match status" value="1"/>
</dbReference>
<organism evidence="3 4">
    <name type="scientific">Syntrophomonas wolfei subsp. wolfei (strain DSM 2245B / Goettingen)</name>
    <dbReference type="NCBI Taxonomy" id="335541"/>
    <lineage>
        <taxon>Bacteria</taxon>
        <taxon>Bacillati</taxon>
        <taxon>Bacillota</taxon>
        <taxon>Clostridia</taxon>
        <taxon>Eubacteriales</taxon>
        <taxon>Syntrophomonadaceae</taxon>
        <taxon>Syntrophomonas</taxon>
    </lineage>
</organism>
<feature type="compositionally biased region" description="Gly residues" evidence="1">
    <location>
        <begin position="457"/>
        <end position="471"/>
    </location>
</feature>
<keyword evidence="2" id="KW-1133">Transmembrane helix</keyword>
<dbReference type="InterPro" id="IPR014867">
    <property type="entry name" value="Spore_coat_CotH_CotH2/3/7"/>
</dbReference>
<evidence type="ECO:0000256" key="1">
    <source>
        <dbReference type="SAM" id="MobiDB-lite"/>
    </source>
</evidence>
<gene>
    <name evidence="3" type="ordered locus">Swol_2180</name>
</gene>